<sequence length="818" mass="91496">MGQEQSSQRPSLKAETSVSQCFHKIGSSDANLPLLRESNVWVGEDLATQPQDEKAPPASRTNYEEDLTQVEYDVELFYCEACYNRGFSDSWTGGFSTRSVVKDGKKIRYMDARHDGAHLTFALGMLNSYRDTRDISFGLVGKDGSIHPDFRLLAADRTPYLGFNPQAVLFPAQGSHKLVLRPSNTHALSKQQRKLQGLQSALPRSEFDKKSIEADSPSSNRDVHNGRRYSWSSPMMTPILDTIERASSVIHGEEKDPQPGRFSVAPPATTIPMGTPPSHSELRFPISRSNDGDLDGFSSPDHQSQRHGFPGNWPLSSSASRTESTPSLVHSDQQKSTILTPPTVAPARKEPAPEEPSSNRQTNTENRAIWYKNDAHGADMGENMVFGNAPLRVYPMLLSDLSRPVWFCPESSCNRHFDARRTGPEPYQRANALREHAINEHPPKPLPSTSLFPAFRINRDSQIAIGTVREGFAGPESPRVTPAPASQQPVPRPTSVGTFPTEYIRSEMTSILRQAVPPSPASNARQREETDSLLGSDDDDDYDDDNSDDAAIVPINLPSTETYTSPYATMPNSAGPARPLPSIFARIPNSPTATILQPEAQHGSQKRFGGRACLSCKARKSKCGKERPSCAFCIKRELQCSYPGEGEVTSDSYDNPFESAASVIPGRMLNTTASGLGVCRQKAGVRDVEDEDEDGDEDEETLLAELEAMEKEEHLKQEQRQKEEEEFARLAEERRKRLADEADLAEYEKNRVKRESVQRLKAEKMRRKAAIAEAEREYEAKREARKRKYEEEHEELMRKKQRADEERQLYERRSSGMR</sequence>
<evidence type="ECO:0000313" key="4">
    <source>
        <dbReference type="EMBL" id="TID16875.1"/>
    </source>
</evidence>
<feature type="region of interest" description="Disordered" evidence="2">
    <location>
        <begin position="755"/>
        <end position="818"/>
    </location>
</feature>
<proteinExistence type="predicted"/>
<evidence type="ECO:0000256" key="1">
    <source>
        <dbReference type="ARBA" id="ARBA00023242"/>
    </source>
</evidence>
<keyword evidence="5" id="KW-1185">Reference proteome</keyword>
<feature type="compositionally biased region" description="Acidic residues" evidence="2">
    <location>
        <begin position="536"/>
        <end position="548"/>
    </location>
</feature>
<reference evidence="4 5" key="1">
    <citation type="submission" date="2019-04" db="EMBL/GenBank/DDBJ databases">
        <title>High contiguity whole genome sequence and gene annotation resource for two Venturia nashicola isolates.</title>
        <authorList>
            <person name="Prokchorchik M."/>
            <person name="Won K."/>
            <person name="Lee Y."/>
            <person name="Choi E.D."/>
            <person name="Segonzac C."/>
            <person name="Sohn K.H."/>
        </authorList>
    </citation>
    <scope>NUCLEOTIDE SEQUENCE [LARGE SCALE GENOMIC DNA]</scope>
    <source>
        <strain evidence="4 5">PRI2</strain>
    </source>
</reference>
<dbReference type="InterPro" id="IPR036864">
    <property type="entry name" value="Zn2-C6_fun-type_DNA-bd_sf"/>
</dbReference>
<dbReference type="Pfam" id="PF00172">
    <property type="entry name" value="Zn_clus"/>
    <property type="match status" value="1"/>
</dbReference>
<dbReference type="GO" id="GO:0000981">
    <property type="term" value="F:DNA-binding transcription factor activity, RNA polymerase II-specific"/>
    <property type="evidence" value="ECO:0007669"/>
    <property type="project" value="InterPro"/>
</dbReference>
<organism evidence="4 5">
    <name type="scientific">Venturia nashicola</name>
    <dbReference type="NCBI Taxonomy" id="86259"/>
    <lineage>
        <taxon>Eukaryota</taxon>
        <taxon>Fungi</taxon>
        <taxon>Dikarya</taxon>
        <taxon>Ascomycota</taxon>
        <taxon>Pezizomycotina</taxon>
        <taxon>Dothideomycetes</taxon>
        <taxon>Pleosporomycetidae</taxon>
        <taxon>Venturiales</taxon>
        <taxon>Venturiaceae</taxon>
        <taxon>Venturia</taxon>
    </lineage>
</organism>
<evidence type="ECO:0000313" key="5">
    <source>
        <dbReference type="Proteomes" id="UP000298493"/>
    </source>
</evidence>
<dbReference type="Proteomes" id="UP000298493">
    <property type="component" value="Unassembled WGS sequence"/>
</dbReference>
<feature type="region of interest" description="Disordered" evidence="2">
    <location>
        <begin position="515"/>
        <end position="564"/>
    </location>
</feature>
<dbReference type="Gene3D" id="4.10.240.10">
    <property type="entry name" value="Zn(2)-C6 fungal-type DNA-binding domain"/>
    <property type="match status" value="1"/>
</dbReference>
<dbReference type="SUPFAM" id="SSF57701">
    <property type="entry name" value="Zn2/Cys6 DNA-binding domain"/>
    <property type="match status" value="1"/>
</dbReference>
<evidence type="ECO:0000259" key="3">
    <source>
        <dbReference type="PROSITE" id="PS50048"/>
    </source>
</evidence>
<comment type="caution">
    <text evidence="4">The sequence shown here is derived from an EMBL/GenBank/DDBJ whole genome shotgun (WGS) entry which is preliminary data.</text>
</comment>
<dbReference type="SMART" id="SM00066">
    <property type="entry name" value="GAL4"/>
    <property type="match status" value="1"/>
</dbReference>
<feature type="region of interest" description="Disordered" evidence="2">
    <location>
        <begin position="471"/>
        <end position="498"/>
    </location>
</feature>
<feature type="compositionally biased region" description="Basic and acidic residues" evidence="2">
    <location>
        <begin position="773"/>
        <end position="818"/>
    </location>
</feature>
<dbReference type="EMBL" id="SNSC02000017">
    <property type="protein sequence ID" value="TID16875.1"/>
    <property type="molecule type" value="Genomic_DNA"/>
</dbReference>
<protein>
    <recommendedName>
        <fullName evidence="3">Zn(2)-C6 fungal-type domain-containing protein</fullName>
    </recommendedName>
</protein>
<feature type="compositionally biased region" description="Polar residues" evidence="2">
    <location>
        <begin position="330"/>
        <end position="340"/>
    </location>
</feature>
<name>A0A4Z1NU29_9PEZI</name>
<feature type="compositionally biased region" description="Low complexity" evidence="2">
    <location>
        <begin position="314"/>
        <end position="328"/>
    </location>
</feature>
<gene>
    <name evidence="4" type="ORF">E6O75_ATG09641</name>
</gene>
<dbReference type="InterPro" id="IPR001138">
    <property type="entry name" value="Zn2Cys6_DnaBD"/>
</dbReference>
<feature type="domain" description="Zn(2)-C6 fungal-type" evidence="3">
    <location>
        <begin position="612"/>
        <end position="642"/>
    </location>
</feature>
<dbReference type="PROSITE" id="PS00463">
    <property type="entry name" value="ZN2_CY6_FUNGAL_1"/>
    <property type="match status" value="1"/>
</dbReference>
<dbReference type="GO" id="GO:0008270">
    <property type="term" value="F:zinc ion binding"/>
    <property type="evidence" value="ECO:0007669"/>
    <property type="project" value="InterPro"/>
</dbReference>
<dbReference type="PROSITE" id="PS50048">
    <property type="entry name" value="ZN2_CY6_FUNGAL_2"/>
    <property type="match status" value="1"/>
</dbReference>
<feature type="region of interest" description="Disordered" evidence="2">
    <location>
        <begin position="252"/>
        <end position="366"/>
    </location>
</feature>
<keyword evidence="1" id="KW-0539">Nucleus</keyword>
<feature type="region of interest" description="Disordered" evidence="2">
    <location>
        <begin position="196"/>
        <end position="231"/>
    </location>
</feature>
<dbReference type="CDD" id="cd00067">
    <property type="entry name" value="GAL4"/>
    <property type="match status" value="1"/>
</dbReference>
<dbReference type="AlphaFoldDB" id="A0A4Z1NU29"/>
<evidence type="ECO:0000256" key="2">
    <source>
        <dbReference type="SAM" id="MobiDB-lite"/>
    </source>
</evidence>
<accession>A0A4Z1NU29</accession>